<evidence type="ECO:0000256" key="3">
    <source>
        <dbReference type="ARBA" id="ARBA00022630"/>
    </source>
</evidence>
<dbReference type="InterPro" id="IPR013786">
    <property type="entry name" value="AcylCoA_DH/ox_N"/>
</dbReference>
<dbReference type="SUPFAM" id="SSF56645">
    <property type="entry name" value="Acyl-CoA dehydrogenase NM domain-like"/>
    <property type="match status" value="1"/>
</dbReference>
<keyword evidence="5 6" id="KW-0560">Oxidoreductase</keyword>
<dbReference type="InterPro" id="IPR037069">
    <property type="entry name" value="AcylCoA_DH/ox_N_sf"/>
</dbReference>
<dbReference type="InterPro" id="IPR009100">
    <property type="entry name" value="AcylCoA_DH/oxidase_NM_dom_sf"/>
</dbReference>
<evidence type="ECO:0000259" key="9">
    <source>
        <dbReference type="Pfam" id="PF02771"/>
    </source>
</evidence>
<comment type="similarity">
    <text evidence="2 6">Belongs to the acyl-CoA dehydrogenase family.</text>
</comment>
<protein>
    <submittedName>
        <fullName evidence="10">Alkylation response protein AidB-like acyl-CoA dehydrogenase</fullName>
    </submittedName>
</protein>
<comment type="caution">
    <text evidence="10">The sequence shown here is derived from an EMBL/GenBank/DDBJ whole genome shotgun (WGS) entry which is preliminary data.</text>
</comment>
<evidence type="ECO:0000256" key="6">
    <source>
        <dbReference type="RuleBase" id="RU362125"/>
    </source>
</evidence>
<dbReference type="Pfam" id="PF00441">
    <property type="entry name" value="Acyl-CoA_dh_1"/>
    <property type="match status" value="1"/>
</dbReference>
<reference evidence="10 11" key="1">
    <citation type="submission" date="2020-07" db="EMBL/GenBank/DDBJ databases">
        <title>Genomic Encyclopedia of Type Strains, Phase IV (KMG-IV): sequencing the most valuable type-strain genomes for metagenomic binning, comparative biology and taxonomic classification.</title>
        <authorList>
            <person name="Goeker M."/>
        </authorList>
    </citation>
    <scope>NUCLEOTIDE SEQUENCE [LARGE SCALE GENOMIC DNA]</scope>
    <source>
        <strain evidence="10 11">DSM 15730</strain>
    </source>
</reference>
<feature type="domain" description="Acyl-CoA dehydrogenase/oxidase N-terminal" evidence="9">
    <location>
        <begin position="19"/>
        <end position="96"/>
    </location>
</feature>
<dbReference type="CDD" id="cd00567">
    <property type="entry name" value="ACAD"/>
    <property type="match status" value="1"/>
</dbReference>
<proteinExistence type="inferred from homology"/>
<evidence type="ECO:0000313" key="10">
    <source>
        <dbReference type="EMBL" id="MBA2875143.1"/>
    </source>
</evidence>
<dbReference type="InterPro" id="IPR046373">
    <property type="entry name" value="Acyl-CoA_Oxase/DH_mid-dom_sf"/>
</dbReference>
<dbReference type="Gene3D" id="2.40.110.10">
    <property type="entry name" value="Butyryl-CoA Dehydrogenase, subunit A, domain 2"/>
    <property type="match status" value="1"/>
</dbReference>
<dbReference type="RefSeq" id="WP_181555990.1">
    <property type="nucleotide sequence ID" value="NZ_JACDUT010000005.1"/>
</dbReference>
<dbReference type="InterPro" id="IPR006091">
    <property type="entry name" value="Acyl-CoA_Oxase/DH_mid-dom"/>
</dbReference>
<name>A0A7V9Z731_9BACL</name>
<dbReference type="Pfam" id="PF02770">
    <property type="entry name" value="Acyl-CoA_dh_M"/>
    <property type="match status" value="1"/>
</dbReference>
<sequence>MAVREFDPFIRNEREEKLARYAEALASQIAKTAHVYDESGAFPFEHFDLLRKEGYLKLTVPKQYGGDEISLYETLLVQERLARGDGSTALAVGWHLLTFLNLRSVRPWKEEVFARLCRAAVKEGKMLNIISSERETGNLARGGIPSTTAKRTSGGYMISGVKSFASLAPILDHFTVSAYLEDEDKVAEFLITKNENVKVIESWNTIGMRSTGSHDIELNDVFVPEEALLSRLDDNHINRFMADSRAYSLEVPAVYLGIAWAARDFILDFAVSKYSRSFGGEIADIPHIRDKIGQIEILLKSSRHTLYAIAEKWENNPEHKDRFSDEVSMAKYIICNNAIRIVELAMRIAGGHALSKNHKLERLFRDVQCGPFHPPQDDMVIHQLTDSVLAKVKAKKSRVEN</sequence>
<evidence type="ECO:0000259" key="8">
    <source>
        <dbReference type="Pfam" id="PF02770"/>
    </source>
</evidence>
<keyword evidence="3 6" id="KW-0285">Flavoprotein</keyword>
<feature type="domain" description="Acyl-CoA dehydrogenase/oxidase C-terminal" evidence="7">
    <location>
        <begin position="270"/>
        <end position="369"/>
    </location>
</feature>
<dbReference type="Gene3D" id="1.10.540.10">
    <property type="entry name" value="Acyl-CoA dehydrogenase/oxidase, N-terminal domain"/>
    <property type="match status" value="1"/>
</dbReference>
<dbReference type="SUPFAM" id="SSF47203">
    <property type="entry name" value="Acyl-CoA dehydrogenase C-terminal domain-like"/>
    <property type="match status" value="1"/>
</dbReference>
<dbReference type="PIRSF" id="PIRSF016578">
    <property type="entry name" value="HsaA"/>
    <property type="match status" value="1"/>
</dbReference>
<keyword evidence="11" id="KW-1185">Reference proteome</keyword>
<evidence type="ECO:0000256" key="4">
    <source>
        <dbReference type="ARBA" id="ARBA00022827"/>
    </source>
</evidence>
<dbReference type="GO" id="GO:0050660">
    <property type="term" value="F:flavin adenine dinucleotide binding"/>
    <property type="evidence" value="ECO:0007669"/>
    <property type="project" value="InterPro"/>
</dbReference>
<dbReference type="Pfam" id="PF02771">
    <property type="entry name" value="Acyl-CoA_dh_N"/>
    <property type="match status" value="1"/>
</dbReference>
<dbReference type="PANTHER" id="PTHR43884:SF25">
    <property type="entry name" value="ACYL-COA DEHYDROGENASE YDBM-RELATED"/>
    <property type="match status" value="1"/>
</dbReference>
<comment type="cofactor">
    <cofactor evidence="1 6">
        <name>FAD</name>
        <dbReference type="ChEBI" id="CHEBI:57692"/>
    </cofactor>
</comment>
<dbReference type="Proteomes" id="UP000523087">
    <property type="component" value="Unassembled WGS sequence"/>
</dbReference>
<dbReference type="GO" id="GO:0003995">
    <property type="term" value="F:acyl-CoA dehydrogenase activity"/>
    <property type="evidence" value="ECO:0007669"/>
    <property type="project" value="TreeGrafter"/>
</dbReference>
<dbReference type="EMBL" id="JACDUT010000005">
    <property type="protein sequence ID" value="MBA2875143.1"/>
    <property type="molecule type" value="Genomic_DNA"/>
</dbReference>
<accession>A0A7V9Z731</accession>
<dbReference type="AlphaFoldDB" id="A0A7V9Z731"/>
<evidence type="ECO:0000256" key="5">
    <source>
        <dbReference type="ARBA" id="ARBA00023002"/>
    </source>
</evidence>
<dbReference type="Gene3D" id="1.20.140.10">
    <property type="entry name" value="Butyryl-CoA Dehydrogenase, subunit A, domain 3"/>
    <property type="match status" value="1"/>
</dbReference>
<keyword evidence="4 6" id="KW-0274">FAD</keyword>
<evidence type="ECO:0000259" key="7">
    <source>
        <dbReference type="Pfam" id="PF00441"/>
    </source>
</evidence>
<dbReference type="InterPro" id="IPR036250">
    <property type="entry name" value="AcylCo_DH-like_C"/>
</dbReference>
<evidence type="ECO:0000313" key="11">
    <source>
        <dbReference type="Proteomes" id="UP000523087"/>
    </source>
</evidence>
<organism evidence="10 11">
    <name type="scientific">Thermaerobacillus caldiproteolyticus</name>
    <dbReference type="NCBI Taxonomy" id="247480"/>
    <lineage>
        <taxon>Bacteria</taxon>
        <taxon>Bacillati</taxon>
        <taxon>Bacillota</taxon>
        <taxon>Bacilli</taxon>
        <taxon>Bacillales</taxon>
        <taxon>Anoxybacillaceae</taxon>
        <taxon>Thermaerobacillus</taxon>
    </lineage>
</organism>
<evidence type="ECO:0000256" key="2">
    <source>
        <dbReference type="ARBA" id="ARBA00009347"/>
    </source>
</evidence>
<dbReference type="InterPro" id="IPR009075">
    <property type="entry name" value="AcylCo_DH/oxidase_C"/>
</dbReference>
<dbReference type="PANTHER" id="PTHR43884">
    <property type="entry name" value="ACYL-COA DEHYDROGENASE"/>
    <property type="match status" value="1"/>
</dbReference>
<evidence type="ECO:0000256" key="1">
    <source>
        <dbReference type="ARBA" id="ARBA00001974"/>
    </source>
</evidence>
<gene>
    <name evidence="10" type="ORF">HNR31_001916</name>
</gene>
<feature type="domain" description="Acyl-CoA oxidase/dehydrogenase middle" evidence="8">
    <location>
        <begin position="132"/>
        <end position="221"/>
    </location>
</feature>